<accession>A0A371HHY2</accession>
<proteinExistence type="predicted"/>
<reference evidence="2" key="1">
    <citation type="submission" date="2018-05" db="EMBL/GenBank/DDBJ databases">
        <title>Draft genome of Mucuna pruriens seed.</title>
        <authorList>
            <person name="Nnadi N.E."/>
            <person name="Vos R."/>
            <person name="Hasami M.H."/>
            <person name="Devisetty U.K."/>
            <person name="Aguiy J.C."/>
        </authorList>
    </citation>
    <scope>NUCLEOTIDE SEQUENCE [LARGE SCALE GENOMIC DNA]</scope>
    <source>
        <strain evidence="2">JCA_2017</strain>
    </source>
</reference>
<keyword evidence="3" id="KW-1185">Reference proteome</keyword>
<keyword evidence="1" id="KW-0812">Transmembrane</keyword>
<evidence type="ECO:0000256" key="1">
    <source>
        <dbReference type="SAM" id="Phobius"/>
    </source>
</evidence>
<keyword evidence="1" id="KW-0472">Membrane</keyword>
<evidence type="ECO:0000313" key="2">
    <source>
        <dbReference type="EMBL" id="RDY02304.1"/>
    </source>
</evidence>
<feature type="transmembrane region" description="Helical" evidence="1">
    <location>
        <begin position="9"/>
        <end position="31"/>
    </location>
</feature>
<comment type="caution">
    <text evidence="2">The sequence shown here is derived from an EMBL/GenBank/DDBJ whole genome shotgun (WGS) entry which is preliminary data.</text>
</comment>
<evidence type="ECO:0000313" key="3">
    <source>
        <dbReference type="Proteomes" id="UP000257109"/>
    </source>
</evidence>
<gene>
    <name evidence="2" type="ORF">CR513_14244</name>
</gene>
<organism evidence="2 3">
    <name type="scientific">Mucuna pruriens</name>
    <name type="common">Velvet bean</name>
    <name type="synonym">Dolichos pruriens</name>
    <dbReference type="NCBI Taxonomy" id="157652"/>
    <lineage>
        <taxon>Eukaryota</taxon>
        <taxon>Viridiplantae</taxon>
        <taxon>Streptophyta</taxon>
        <taxon>Embryophyta</taxon>
        <taxon>Tracheophyta</taxon>
        <taxon>Spermatophyta</taxon>
        <taxon>Magnoliopsida</taxon>
        <taxon>eudicotyledons</taxon>
        <taxon>Gunneridae</taxon>
        <taxon>Pentapetalae</taxon>
        <taxon>rosids</taxon>
        <taxon>fabids</taxon>
        <taxon>Fabales</taxon>
        <taxon>Fabaceae</taxon>
        <taxon>Papilionoideae</taxon>
        <taxon>50 kb inversion clade</taxon>
        <taxon>NPAAA clade</taxon>
        <taxon>indigoferoid/millettioid clade</taxon>
        <taxon>Phaseoleae</taxon>
        <taxon>Mucuna</taxon>
    </lineage>
</organism>
<protein>
    <submittedName>
        <fullName evidence="2">Uncharacterized protein</fullName>
    </submittedName>
</protein>
<dbReference type="AlphaFoldDB" id="A0A371HHY2"/>
<keyword evidence="1" id="KW-1133">Transmembrane helix</keyword>
<dbReference type="EMBL" id="QJKJ01002562">
    <property type="protein sequence ID" value="RDY02304.1"/>
    <property type="molecule type" value="Genomic_DNA"/>
</dbReference>
<name>A0A371HHY2_MUCPR</name>
<feature type="non-terminal residue" evidence="2">
    <location>
        <position position="1"/>
    </location>
</feature>
<dbReference type="Proteomes" id="UP000257109">
    <property type="component" value="Unassembled WGS sequence"/>
</dbReference>
<sequence>MLSLRCHHIVVAITLVFLLFRGLLIALYHLLKPVALLSLSNTVVQTDELGVTLVDLDKITYNTPYMEVHRRRQISYASEQWKGFKGFKTQLCSMYL</sequence>